<name>A0ABP5JF42_9ACTN</name>
<evidence type="ECO:0008006" key="3">
    <source>
        <dbReference type="Google" id="ProtNLM"/>
    </source>
</evidence>
<organism evidence="1 2">
    <name type="scientific">Nocardioides bigeumensis</name>
    <dbReference type="NCBI Taxonomy" id="433657"/>
    <lineage>
        <taxon>Bacteria</taxon>
        <taxon>Bacillati</taxon>
        <taxon>Actinomycetota</taxon>
        <taxon>Actinomycetes</taxon>
        <taxon>Propionibacteriales</taxon>
        <taxon>Nocardioidaceae</taxon>
        <taxon>Nocardioides</taxon>
    </lineage>
</organism>
<dbReference type="EMBL" id="BAAAQQ010000002">
    <property type="protein sequence ID" value="GAA2117082.1"/>
    <property type="molecule type" value="Genomic_DNA"/>
</dbReference>
<dbReference type="SUPFAM" id="SSF53335">
    <property type="entry name" value="S-adenosyl-L-methionine-dependent methyltransferases"/>
    <property type="match status" value="1"/>
</dbReference>
<reference evidence="2" key="1">
    <citation type="journal article" date="2019" name="Int. J. Syst. Evol. Microbiol.">
        <title>The Global Catalogue of Microorganisms (GCM) 10K type strain sequencing project: providing services to taxonomists for standard genome sequencing and annotation.</title>
        <authorList>
            <consortium name="The Broad Institute Genomics Platform"/>
            <consortium name="The Broad Institute Genome Sequencing Center for Infectious Disease"/>
            <person name="Wu L."/>
            <person name="Ma J."/>
        </authorList>
    </citation>
    <scope>NUCLEOTIDE SEQUENCE [LARGE SCALE GENOMIC DNA]</scope>
    <source>
        <strain evidence="2">JCM 16021</strain>
    </source>
</reference>
<gene>
    <name evidence="1" type="ORF">GCM10009843_07750</name>
</gene>
<protein>
    <recommendedName>
        <fullName evidence="3">Class I SAM-dependent methyltransferase</fullName>
    </recommendedName>
</protein>
<dbReference type="Gene3D" id="3.40.50.150">
    <property type="entry name" value="Vaccinia Virus protein VP39"/>
    <property type="match status" value="1"/>
</dbReference>
<sequence length="211" mass="23283">MAEKPPERGKRARHWLHSLTRVHDSLAIAELDVPWWTYRAVDVVDVWLAARPEPARVFEYGSGASTIWLARRAAEVHSVEHHPGFGAMMSERLSGEGNVHLEVVEATLSTQPSVASGKEDYAGLDFAAYVDAMDAVEGTFDLVVVDGRAREACLAKAVPRLSRGGIVVYDNSARRRYRRAIEGCGLHEHAFRGLTPTLPYPDQTSVLVAPR</sequence>
<dbReference type="Proteomes" id="UP001500575">
    <property type="component" value="Unassembled WGS sequence"/>
</dbReference>
<proteinExistence type="predicted"/>
<keyword evidence="2" id="KW-1185">Reference proteome</keyword>
<dbReference type="InterPro" id="IPR029063">
    <property type="entry name" value="SAM-dependent_MTases_sf"/>
</dbReference>
<accession>A0ABP5JF42</accession>
<comment type="caution">
    <text evidence="1">The sequence shown here is derived from an EMBL/GenBank/DDBJ whole genome shotgun (WGS) entry which is preliminary data.</text>
</comment>
<dbReference type="Pfam" id="PF13578">
    <property type="entry name" value="Methyltransf_24"/>
    <property type="match status" value="1"/>
</dbReference>
<evidence type="ECO:0000313" key="2">
    <source>
        <dbReference type="Proteomes" id="UP001500575"/>
    </source>
</evidence>
<evidence type="ECO:0000313" key="1">
    <source>
        <dbReference type="EMBL" id="GAA2117082.1"/>
    </source>
</evidence>